<evidence type="ECO:0000313" key="1">
    <source>
        <dbReference type="EMBL" id="CAG8580062.1"/>
    </source>
</evidence>
<feature type="non-terminal residue" evidence="1">
    <location>
        <position position="80"/>
    </location>
</feature>
<name>A0A9N9BVV9_9GLOM</name>
<keyword evidence="2" id="KW-1185">Reference proteome</keyword>
<evidence type="ECO:0000313" key="2">
    <source>
        <dbReference type="Proteomes" id="UP000789405"/>
    </source>
</evidence>
<reference evidence="1" key="1">
    <citation type="submission" date="2021-06" db="EMBL/GenBank/DDBJ databases">
        <authorList>
            <person name="Kallberg Y."/>
            <person name="Tangrot J."/>
            <person name="Rosling A."/>
        </authorList>
    </citation>
    <scope>NUCLEOTIDE SEQUENCE</scope>
    <source>
        <strain evidence="1">MA453B</strain>
    </source>
</reference>
<protein>
    <submittedName>
        <fullName evidence="1">28224_t:CDS:1</fullName>
    </submittedName>
</protein>
<dbReference type="AlphaFoldDB" id="A0A9N9BVV9"/>
<accession>A0A9N9BVV9</accession>
<dbReference type="EMBL" id="CAJVPY010003051">
    <property type="protein sequence ID" value="CAG8580062.1"/>
    <property type="molecule type" value="Genomic_DNA"/>
</dbReference>
<dbReference type="Proteomes" id="UP000789405">
    <property type="component" value="Unassembled WGS sequence"/>
</dbReference>
<dbReference type="SUPFAM" id="SSF140996">
    <property type="entry name" value="Hermes dimerisation domain"/>
    <property type="match status" value="1"/>
</dbReference>
<sequence>MTKLFWIKKLANFFYSSAIPFSAIENPYWIDFINTLHPSYNLPNRRQLANKLLDDAYSQECEYLEDKLKKVNNISLISDG</sequence>
<gene>
    <name evidence="1" type="ORF">DERYTH_LOCUS6643</name>
</gene>
<comment type="caution">
    <text evidence="1">The sequence shown here is derived from an EMBL/GenBank/DDBJ whole genome shotgun (WGS) entry which is preliminary data.</text>
</comment>
<proteinExistence type="predicted"/>
<dbReference type="OrthoDB" id="4951847at2759"/>
<organism evidence="1 2">
    <name type="scientific">Dentiscutata erythropus</name>
    <dbReference type="NCBI Taxonomy" id="1348616"/>
    <lineage>
        <taxon>Eukaryota</taxon>
        <taxon>Fungi</taxon>
        <taxon>Fungi incertae sedis</taxon>
        <taxon>Mucoromycota</taxon>
        <taxon>Glomeromycotina</taxon>
        <taxon>Glomeromycetes</taxon>
        <taxon>Diversisporales</taxon>
        <taxon>Gigasporaceae</taxon>
        <taxon>Dentiscutata</taxon>
    </lineage>
</organism>